<reference evidence="3 4" key="1">
    <citation type="submission" date="2020-08" db="EMBL/GenBank/DDBJ databases">
        <title>Genomic Encyclopedia of Type Strains, Phase IV (KMG-IV): sequencing the most valuable type-strain genomes for metagenomic binning, comparative biology and taxonomic classification.</title>
        <authorList>
            <person name="Goeker M."/>
        </authorList>
    </citation>
    <scope>NUCLEOTIDE SEQUENCE [LARGE SCALE GENOMIC DNA]</scope>
    <source>
        <strain evidence="3 4">DSM 44197</strain>
    </source>
</reference>
<evidence type="ECO:0000313" key="3">
    <source>
        <dbReference type="EMBL" id="MBA8950089.1"/>
    </source>
</evidence>
<feature type="chain" id="PRO_5031551286" description="Secreted protein" evidence="2">
    <location>
        <begin position="31"/>
        <end position="225"/>
    </location>
</feature>
<evidence type="ECO:0000313" key="4">
    <source>
        <dbReference type="Proteomes" id="UP000572680"/>
    </source>
</evidence>
<protein>
    <recommendedName>
        <fullName evidence="5">Secreted protein</fullName>
    </recommendedName>
</protein>
<gene>
    <name evidence="3" type="ORF">HNR61_001702</name>
</gene>
<dbReference type="Proteomes" id="UP000572680">
    <property type="component" value="Unassembled WGS sequence"/>
</dbReference>
<feature type="signal peptide" evidence="2">
    <location>
        <begin position="1"/>
        <end position="30"/>
    </location>
</feature>
<dbReference type="AlphaFoldDB" id="A0A7W3LL11"/>
<dbReference type="NCBIfam" id="NF040603">
    <property type="entry name" value="choice_anch_P"/>
    <property type="match status" value="1"/>
</dbReference>
<organism evidence="3 4">
    <name type="scientific">Actinomadura namibiensis</name>
    <dbReference type="NCBI Taxonomy" id="182080"/>
    <lineage>
        <taxon>Bacteria</taxon>
        <taxon>Bacillati</taxon>
        <taxon>Actinomycetota</taxon>
        <taxon>Actinomycetes</taxon>
        <taxon>Streptosporangiales</taxon>
        <taxon>Thermomonosporaceae</taxon>
        <taxon>Actinomadura</taxon>
    </lineage>
</organism>
<dbReference type="RefSeq" id="WP_182842560.1">
    <property type="nucleotide sequence ID" value="NZ_BAAALP010000031.1"/>
</dbReference>
<keyword evidence="2" id="KW-0732">Signal</keyword>
<feature type="region of interest" description="Disordered" evidence="1">
    <location>
        <begin position="197"/>
        <end position="225"/>
    </location>
</feature>
<accession>A0A7W3LL11</accession>
<evidence type="ECO:0000256" key="2">
    <source>
        <dbReference type="SAM" id="SignalP"/>
    </source>
</evidence>
<dbReference type="EMBL" id="JACJIA010000002">
    <property type="protein sequence ID" value="MBA8950089.1"/>
    <property type="molecule type" value="Genomic_DNA"/>
</dbReference>
<name>A0A7W3LL11_ACTNM</name>
<proteinExistence type="predicted"/>
<comment type="caution">
    <text evidence="3">The sequence shown here is derived from an EMBL/GenBank/DDBJ whole genome shotgun (WGS) entry which is preliminary data.</text>
</comment>
<evidence type="ECO:0008006" key="5">
    <source>
        <dbReference type="Google" id="ProtNLM"/>
    </source>
</evidence>
<keyword evidence="4" id="KW-1185">Reference proteome</keyword>
<evidence type="ECO:0000256" key="1">
    <source>
        <dbReference type="SAM" id="MobiDB-lite"/>
    </source>
</evidence>
<sequence length="225" mass="22746">MSHRKLTRRLARAGLVAAALGLAVPAPANAAEPGGSSAFGLNVTGPAHVPPTPAVSSATGEVRKALLREERTRAVRATVLDVAARRDRAHSKVAGVDVPAAHLNAEAVTARCLGGKGNAALAGAVVAGKPLAVSPPPNTTVPVKVPGLGDGSVVLNKQERLPDGRLRVTGLEATLPTGHGRVEAIRVASATCGHVRKGRQVHGKPEGPEVAPRPVPVKGDLPVTG</sequence>